<protein>
    <recommendedName>
        <fullName evidence="2">Protein SirB1 N-terminal domain-containing protein</fullName>
    </recommendedName>
</protein>
<feature type="domain" description="Protein SirB1 N-terminal" evidence="2">
    <location>
        <begin position="104"/>
        <end position="252"/>
    </location>
</feature>
<keyword evidence="4" id="KW-1185">Reference proteome</keyword>
<dbReference type="RefSeq" id="WP_258540862.1">
    <property type="nucleotide sequence ID" value="NZ_OU015584.1"/>
</dbReference>
<accession>A0A916JK39</accession>
<evidence type="ECO:0000313" key="4">
    <source>
        <dbReference type="Proteomes" id="UP000683507"/>
    </source>
</evidence>
<comment type="similarity">
    <text evidence="1">Belongs to the UPF0162 family.</text>
</comment>
<evidence type="ECO:0000259" key="2">
    <source>
        <dbReference type="Pfam" id="PF13369"/>
    </source>
</evidence>
<evidence type="ECO:0000313" key="3">
    <source>
        <dbReference type="EMBL" id="CAG5078293.1"/>
    </source>
</evidence>
<dbReference type="PANTHER" id="PTHR31350:SF21">
    <property type="entry name" value="F-BOX ONLY PROTEIN 21"/>
    <property type="match status" value="1"/>
</dbReference>
<dbReference type="EMBL" id="OU015584">
    <property type="protein sequence ID" value="CAG5078293.1"/>
    <property type="molecule type" value="Genomic_DNA"/>
</dbReference>
<dbReference type="InterPro" id="IPR032698">
    <property type="entry name" value="SirB1_N"/>
</dbReference>
<organism evidence="3 4">
    <name type="scientific">Parvicella tangerina</name>
    <dbReference type="NCBI Taxonomy" id="2829795"/>
    <lineage>
        <taxon>Bacteria</taxon>
        <taxon>Pseudomonadati</taxon>
        <taxon>Bacteroidota</taxon>
        <taxon>Flavobacteriia</taxon>
        <taxon>Flavobacteriales</taxon>
        <taxon>Parvicellaceae</taxon>
        <taxon>Parvicella</taxon>
    </lineage>
</organism>
<gene>
    <name evidence="3" type="ORF">CRYO30217_00632</name>
</gene>
<dbReference type="Pfam" id="PF13369">
    <property type="entry name" value="Transglut_core2"/>
    <property type="match status" value="1"/>
</dbReference>
<dbReference type="AlphaFoldDB" id="A0A916JK39"/>
<sequence>MKGNQEIEALINLVDDEDESIYFQVKEKLLSYGTDAVPYLEKAWETLRFGEDFQNRIELIIHEIQFKDVREGLKQWIESGGKDLLKGVLLINKHQYPDLDVMNIRAQILDIAAIIKSSFTENMSDLQKVSTINKGLYGHFGFRGDNDTYYSPKNSILSDVLERKKGNPLLLSILYIEVARILELNVVGINLPRHFVVALKKDEQISYYLSPFNRGTVLTLEDLHTYLKKLNLPIENQFLGECSNLDIIKRVLLNLINSYMKEKNKEKQEEVSSLYELFT</sequence>
<evidence type="ECO:0000256" key="1">
    <source>
        <dbReference type="ARBA" id="ARBA00007100"/>
    </source>
</evidence>
<name>A0A916JK39_9FLAO</name>
<dbReference type="PANTHER" id="PTHR31350">
    <property type="entry name" value="SI:DKEY-261L7.2"/>
    <property type="match status" value="1"/>
</dbReference>
<reference evidence="3" key="1">
    <citation type="submission" date="2021-04" db="EMBL/GenBank/DDBJ databases">
        <authorList>
            <person name="Rodrigo-Torres L."/>
            <person name="Arahal R. D."/>
            <person name="Lucena T."/>
        </authorList>
    </citation>
    <scope>NUCLEOTIDE SEQUENCE</scope>
    <source>
        <strain evidence="3">AS29M-1</strain>
    </source>
</reference>
<proteinExistence type="inferred from homology"/>
<dbReference type="Proteomes" id="UP000683507">
    <property type="component" value="Chromosome"/>
</dbReference>
<dbReference type="KEGG" id="ptan:CRYO30217_00632"/>